<evidence type="ECO:0008006" key="3">
    <source>
        <dbReference type="Google" id="ProtNLM"/>
    </source>
</evidence>
<dbReference type="Pfam" id="PF13489">
    <property type="entry name" value="Methyltransf_23"/>
    <property type="match status" value="1"/>
</dbReference>
<dbReference type="EMBL" id="CAJOBB010006938">
    <property type="protein sequence ID" value="CAF4173986.1"/>
    <property type="molecule type" value="Genomic_DNA"/>
</dbReference>
<comment type="caution">
    <text evidence="1">The sequence shown here is derived from an EMBL/GenBank/DDBJ whole genome shotgun (WGS) entry which is preliminary data.</text>
</comment>
<reference evidence="1" key="1">
    <citation type="submission" date="2021-02" db="EMBL/GenBank/DDBJ databases">
        <authorList>
            <person name="Nowell W R."/>
        </authorList>
    </citation>
    <scope>NUCLEOTIDE SEQUENCE</scope>
</reference>
<dbReference type="CDD" id="cd02440">
    <property type="entry name" value="AdoMet_MTases"/>
    <property type="match status" value="1"/>
</dbReference>
<feature type="non-terminal residue" evidence="1">
    <location>
        <position position="1"/>
    </location>
</feature>
<organism evidence="1 2">
    <name type="scientific">Adineta steineri</name>
    <dbReference type="NCBI Taxonomy" id="433720"/>
    <lineage>
        <taxon>Eukaryota</taxon>
        <taxon>Metazoa</taxon>
        <taxon>Spiralia</taxon>
        <taxon>Gnathifera</taxon>
        <taxon>Rotifera</taxon>
        <taxon>Eurotatoria</taxon>
        <taxon>Bdelloidea</taxon>
        <taxon>Adinetida</taxon>
        <taxon>Adinetidae</taxon>
        <taxon>Adineta</taxon>
    </lineage>
</organism>
<evidence type="ECO:0000313" key="1">
    <source>
        <dbReference type="EMBL" id="CAF4173986.1"/>
    </source>
</evidence>
<proteinExistence type="predicted"/>
<sequence>MRDSMMKIRLPTGPKNRLYNFIHNHIDNNQRVLNVGCGDGILSELIRLNYSDMYVYDADVVDLRHNKKSSNFHLFDGYHLSQYDTDYFDVVLVIYVLHHVKHRNILLDEIMRVGKTIVIVEDILHEPKATILDHFFTFTHRLWARFVCKDKEAYVEFWIKSKWSNTLNNYRSNITYTNIPEKKWYHYVDHGIYSELRFLNKEHRLPYPKQPGSFYHLTKVSDSDQIIFACRVWNLRATDLNQGIVYGYNTDEIDLSPILANRFDYDHIFGTVLNRFCIQVALGYPLTVHGEGGQT</sequence>
<dbReference type="AlphaFoldDB" id="A0A819ZRQ6"/>
<dbReference type="Proteomes" id="UP000663868">
    <property type="component" value="Unassembled WGS sequence"/>
</dbReference>
<protein>
    <recommendedName>
        <fullName evidence="3">Methyltransferase type 11 domain-containing protein</fullName>
    </recommendedName>
</protein>
<dbReference type="Gene3D" id="3.90.25.10">
    <property type="entry name" value="UDP-galactose 4-epimerase, domain 1"/>
    <property type="match status" value="1"/>
</dbReference>
<gene>
    <name evidence="1" type="ORF">KXQ929_LOCUS38559</name>
</gene>
<dbReference type="InterPro" id="IPR029063">
    <property type="entry name" value="SAM-dependent_MTases_sf"/>
</dbReference>
<dbReference type="SUPFAM" id="SSF51735">
    <property type="entry name" value="NAD(P)-binding Rossmann-fold domains"/>
    <property type="match status" value="1"/>
</dbReference>
<dbReference type="SUPFAM" id="SSF53335">
    <property type="entry name" value="S-adenosyl-L-methionine-dependent methyltransferases"/>
    <property type="match status" value="1"/>
</dbReference>
<dbReference type="Gene3D" id="3.40.50.150">
    <property type="entry name" value="Vaccinia Virus protein VP39"/>
    <property type="match status" value="1"/>
</dbReference>
<name>A0A819ZRQ6_9BILA</name>
<evidence type="ECO:0000313" key="2">
    <source>
        <dbReference type="Proteomes" id="UP000663868"/>
    </source>
</evidence>
<dbReference type="InterPro" id="IPR036291">
    <property type="entry name" value="NAD(P)-bd_dom_sf"/>
</dbReference>
<accession>A0A819ZRQ6</accession>